<comment type="caution">
    <text evidence="1">The sequence shown here is derived from an EMBL/GenBank/DDBJ whole genome shotgun (WGS) entry which is preliminary data.</text>
</comment>
<name>A0A843VJV6_COLES</name>
<dbReference type="OrthoDB" id="10253115at2759"/>
<protein>
    <submittedName>
        <fullName evidence="1">Uncharacterized protein</fullName>
    </submittedName>
</protein>
<sequence length="89" mass="10052">MREIKSGQNFNSWSCHVATPGHSYSLDLLIHGFPPLRASLPPRSRRHTHRRCPTGFQVTHAYGLTEATEPALVCVWRDEWDLLAAPECA</sequence>
<reference evidence="1" key="1">
    <citation type="submission" date="2017-07" db="EMBL/GenBank/DDBJ databases">
        <title>Taro Niue Genome Assembly and Annotation.</title>
        <authorList>
            <person name="Atibalentja N."/>
            <person name="Keating K."/>
            <person name="Fields C.J."/>
        </authorList>
    </citation>
    <scope>NUCLEOTIDE SEQUENCE</scope>
    <source>
        <strain evidence="1">Niue_2</strain>
        <tissue evidence="1">Leaf</tissue>
    </source>
</reference>
<dbReference type="EMBL" id="NMUH01002004">
    <property type="protein sequence ID" value="MQL97121.1"/>
    <property type="molecule type" value="Genomic_DNA"/>
</dbReference>
<keyword evidence="2" id="KW-1185">Reference proteome</keyword>
<gene>
    <name evidence="1" type="ORF">Taro_029807</name>
</gene>
<evidence type="ECO:0000313" key="1">
    <source>
        <dbReference type="EMBL" id="MQL97121.1"/>
    </source>
</evidence>
<organism evidence="1 2">
    <name type="scientific">Colocasia esculenta</name>
    <name type="common">Wild taro</name>
    <name type="synonym">Arum esculentum</name>
    <dbReference type="NCBI Taxonomy" id="4460"/>
    <lineage>
        <taxon>Eukaryota</taxon>
        <taxon>Viridiplantae</taxon>
        <taxon>Streptophyta</taxon>
        <taxon>Embryophyta</taxon>
        <taxon>Tracheophyta</taxon>
        <taxon>Spermatophyta</taxon>
        <taxon>Magnoliopsida</taxon>
        <taxon>Liliopsida</taxon>
        <taxon>Araceae</taxon>
        <taxon>Aroideae</taxon>
        <taxon>Colocasieae</taxon>
        <taxon>Colocasia</taxon>
    </lineage>
</organism>
<evidence type="ECO:0000313" key="2">
    <source>
        <dbReference type="Proteomes" id="UP000652761"/>
    </source>
</evidence>
<proteinExistence type="predicted"/>
<dbReference type="AlphaFoldDB" id="A0A843VJV6"/>
<dbReference type="Proteomes" id="UP000652761">
    <property type="component" value="Unassembled WGS sequence"/>
</dbReference>
<accession>A0A843VJV6</accession>